<feature type="domain" description="F-box" evidence="10">
    <location>
        <begin position="533"/>
        <end position="579"/>
    </location>
</feature>
<proteinExistence type="inferred from homology"/>
<keyword evidence="6" id="KW-0677">Repeat</keyword>
<reference evidence="11" key="2">
    <citation type="submission" date="2020-04" db="EMBL/GenBank/DDBJ databases">
        <authorList>
            <person name="Santos R.A.C."/>
            <person name="Steenwyk J.L."/>
            <person name="Rivero-Menendez O."/>
            <person name="Mead M.E."/>
            <person name="Silva L.P."/>
            <person name="Bastos R.W."/>
            <person name="Alastruey-Izquierdo A."/>
            <person name="Goldman G.H."/>
            <person name="Rokas A."/>
        </authorList>
    </citation>
    <scope>NUCLEOTIDE SEQUENCE</scope>
    <source>
        <strain evidence="11">CNM-CM8927</strain>
    </source>
</reference>
<feature type="repeat" description="WD" evidence="9">
    <location>
        <begin position="886"/>
        <end position="927"/>
    </location>
</feature>
<dbReference type="InterPro" id="IPR001680">
    <property type="entry name" value="WD40_rpt"/>
</dbReference>
<feature type="repeat" description="WD" evidence="9">
    <location>
        <begin position="764"/>
        <end position="803"/>
    </location>
</feature>
<dbReference type="AlphaFoldDB" id="A0AAN6BQ96"/>
<dbReference type="InterPro" id="IPR001810">
    <property type="entry name" value="F-box_dom"/>
</dbReference>
<dbReference type="PROSITE" id="PS50082">
    <property type="entry name" value="WD_REPEATS_2"/>
    <property type="match status" value="6"/>
</dbReference>
<name>A0AAN6BQ96_ASPLE</name>
<feature type="repeat" description="WD" evidence="9">
    <location>
        <begin position="723"/>
        <end position="756"/>
    </location>
</feature>
<evidence type="ECO:0000256" key="7">
    <source>
        <dbReference type="ARBA" id="ARBA00030034"/>
    </source>
</evidence>
<comment type="similarity">
    <text evidence="2">Belongs to the WD repeat MET30/SCONB/SCON-2 family.</text>
</comment>
<dbReference type="PROSITE" id="PS50181">
    <property type="entry name" value="FBOX"/>
    <property type="match status" value="1"/>
</dbReference>
<dbReference type="InterPro" id="IPR015943">
    <property type="entry name" value="WD40/YVTN_repeat-like_dom_sf"/>
</dbReference>
<dbReference type="SMART" id="SM00320">
    <property type="entry name" value="WD40"/>
    <property type="match status" value="6"/>
</dbReference>
<dbReference type="CDD" id="cd00200">
    <property type="entry name" value="WD40"/>
    <property type="match status" value="1"/>
</dbReference>
<evidence type="ECO:0000256" key="3">
    <source>
        <dbReference type="ARBA" id="ARBA00011725"/>
    </source>
</evidence>
<dbReference type="PROSITE" id="PS00678">
    <property type="entry name" value="WD_REPEATS_1"/>
    <property type="match status" value="2"/>
</dbReference>
<accession>A0AAN6BQ96</accession>
<evidence type="ECO:0000313" key="12">
    <source>
        <dbReference type="Proteomes" id="UP000649114"/>
    </source>
</evidence>
<feature type="repeat" description="WD" evidence="9">
    <location>
        <begin position="635"/>
        <end position="665"/>
    </location>
</feature>
<dbReference type="InterPro" id="IPR020472">
    <property type="entry name" value="WD40_PAC1"/>
</dbReference>
<feature type="repeat" description="WD" evidence="9">
    <location>
        <begin position="844"/>
        <end position="885"/>
    </location>
</feature>
<evidence type="ECO:0000259" key="10">
    <source>
        <dbReference type="PROSITE" id="PS50181"/>
    </source>
</evidence>
<dbReference type="PANTHER" id="PTHR22847:SF745">
    <property type="entry name" value="F-BOX_WD REPEAT-CONTAINING PROTEIN 7"/>
    <property type="match status" value="1"/>
</dbReference>
<evidence type="ECO:0000256" key="9">
    <source>
        <dbReference type="PROSITE-ProRule" id="PRU00221"/>
    </source>
</evidence>
<protein>
    <recommendedName>
        <fullName evidence="4">Probable E3 ubiquitin ligase complex SCF subunit sconB</fullName>
    </recommendedName>
    <alternativeName>
        <fullName evidence="8">Sulfur controller B</fullName>
    </alternativeName>
    <alternativeName>
        <fullName evidence="7">Sulfur metabolite repression control protein B</fullName>
    </alternativeName>
</protein>
<dbReference type="PRINTS" id="PR00320">
    <property type="entry name" value="GPROTEINBRPT"/>
</dbReference>
<dbReference type="Gene3D" id="1.20.1280.50">
    <property type="match status" value="1"/>
</dbReference>
<dbReference type="SUPFAM" id="SSF81383">
    <property type="entry name" value="F-box domain"/>
    <property type="match status" value="1"/>
</dbReference>
<dbReference type="Proteomes" id="UP000649114">
    <property type="component" value="Unassembled WGS sequence"/>
</dbReference>
<comment type="caution">
    <text evidence="11">The sequence shown here is derived from an EMBL/GenBank/DDBJ whole genome shotgun (WGS) entry which is preliminary data.</text>
</comment>
<organism evidence="11 12">
    <name type="scientific">Aspergillus lentulus</name>
    <dbReference type="NCBI Taxonomy" id="293939"/>
    <lineage>
        <taxon>Eukaryota</taxon>
        <taxon>Fungi</taxon>
        <taxon>Dikarya</taxon>
        <taxon>Ascomycota</taxon>
        <taxon>Pezizomycotina</taxon>
        <taxon>Eurotiomycetes</taxon>
        <taxon>Eurotiomycetidae</taxon>
        <taxon>Eurotiales</taxon>
        <taxon>Aspergillaceae</taxon>
        <taxon>Aspergillus</taxon>
        <taxon>Aspergillus subgen. Fumigati</taxon>
    </lineage>
</organism>
<dbReference type="InterPro" id="IPR036047">
    <property type="entry name" value="F-box-like_dom_sf"/>
</dbReference>
<comment type="subunit">
    <text evidence="3">Component of the SCF(sconB) E3 ubiquitin ligase complex.</text>
</comment>
<keyword evidence="5 9" id="KW-0853">WD repeat</keyword>
<dbReference type="PROSITE" id="PS50294">
    <property type="entry name" value="WD_REPEATS_REGION"/>
    <property type="match status" value="4"/>
</dbReference>
<evidence type="ECO:0000256" key="6">
    <source>
        <dbReference type="ARBA" id="ARBA00022737"/>
    </source>
</evidence>
<sequence length="972" mass="107332">MGMSQAAIDRLSNKPDCLPGISFRFMWIGTTGLIKVVPSAAHDLTISGASHYIDRQCIRMGVADNNLVLGLTVTTPGTVTTHGKQPDNCFFPPNRQPLGGQFNGWQSLVIETGVSESLEKLRQDAIWVFQNSSGDTRIVLLISIKARTKEVRFEEWQLAPPSLTPLTRQGTNQLRQQANLMTPLIQQQAASQFAFCHQEVLVTPTSITGGPIVIPFRAIFDRQPTGAEGDVGVKQPGLSFHYAGKGFRSCQYLDYSSVPAGSRAERNFPDTPRHLSGSDPVADLYLDLPSAMMPRESVAISARRRPSLSVKTRPRNATLSTAHPFALEHDVWNGSLCADEDHNDDEDVVEETNHFPEPVTRRRAAKSFSSLRHPMDGLRALGRRLSVTIRHKSSKHASHHHAYEDVGAAVHKSQDASGCGETGLGQSSCKGYNPNRRPSLTYETALQTFYAPVASVPAPIPGRGLEPPILPDSIYAGAAARAAAAAQNELARAEREYIKSFDMKVTRDSESGIDIDLRDRSELSEVELAFVRIDPVTYLPPEIMSLALSYLDPESLMKAELVSRAWREQASSRHIWRQVFRRAYGHRLPSGAAPKKRQSAGLGKSIPNQDWKKMFLVRRALDHRWKEGKAAAIYLHGHTDSVYCVQFDEDKIITGSRDRTIRVWDAHYPWPCRKIIGPPPGEVSSIGQVNNPTQQSSGKPPFLTICPPPTLAAGIVTPIDQSSDYHSASILCLQFDEEIMVTGSSDFTCIVWDIKNDYRPIRRLEGHRAGVLDVCFDDRYIVSCSKDTTICVWDRQTGALVKKLLGHRGPVNAVQLRGDLVVSASGDGVARLWNITSGLCVKEFSSKDRGLACVEFSDDARTILTGGNDQSIYQFDANTAEMVRELKGHAGLVRSLHLDSMNQRIVSGSYDMSVKVFDAQTGELSIDLPGWTTSWMLSVKSDYRRIVATSQDSRAVIMDFGYGLDGIELLEE</sequence>
<evidence type="ECO:0000256" key="4">
    <source>
        <dbReference type="ARBA" id="ARBA00015819"/>
    </source>
</evidence>
<dbReference type="Pfam" id="PF00400">
    <property type="entry name" value="WD40"/>
    <property type="match status" value="6"/>
</dbReference>
<dbReference type="SMART" id="SM00256">
    <property type="entry name" value="FBOX"/>
    <property type="match status" value="1"/>
</dbReference>
<dbReference type="InterPro" id="IPR019775">
    <property type="entry name" value="WD40_repeat_CS"/>
</dbReference>
<evidence type="ECO:0000313" key="11">
    <source>
        <dbReference type="EMBL" id="KAF4206391.1"/>
    </source>
</evidence>
<evidence type="ECO:0000256" key="1">
    <source>
        <dbReference type="ARBA" id="ARBA00002730"/>
    </source>
</evidence>
<gene>
    <name evidence="11" type="ORF">CNMCM8927_005162</name>
</gene>
<evidence type="ECO:0000256" key="8">
    <source>
        <dbReference type="ARBA" id="ARBA00032113"/>
    </source>
</evidence>
<dbReference type="InterPro" id="IPR036322">
    <property type="entry name" value="WD40_repeat_dom_sf"/>
</dbReference>
<feature type="repeat" description="WD" evidence="9">
    <location>
        <begin position="804"/>
        <end position="843"/>
    </location>
</feature>
<dbReference type="PANTHER" id="PTHR22847">
    <property type="entry name" value="WD40 REPEAT PROTEIN"/>
    <property type="match status" value="1"/>
</dbReference>
<dbReference type="Gene3D" id="2.130.10.10">
    <property type="entry name" value="YVTN repeat-like/Quinoprotein amine dehydrogenase"/>
    <property type="match status" value="2"/>
</dbReference>
<evidence type="ECO:0000256" key="2">
    <source>
        <dbReference type="ARBA" id="ARBA00007968"/>
    </source>
</evidence>
<dbReference type="EMBL" id="JAAAPU010000030">
    <property type="protein sequence ID" value="KAF4206391.1"/>
    <property type="molecule type" value="Genomic_DNA"/>
</dbReference>
<dbReference type="Pfam" id="PF12937">
    <property type="entry name" value="F-box-like"/>
    <property type="match status" value="1"/>
</dbReference>
<reference evidence="11" key="1">
    <citation type="journal article" date="2020" name="bioRxiv">
        <title>Genomic and phenotypic heterogeneity of clinical isolates of the human pathogens Aspergillus fumigatus, Aspergillus lentulus and Aspergillus fumigatiaffinis.</title>
        <authorList>
            <person name="dos Santos R.A.C."/>
            <person name="Steenwyk J.L."/>
            <person name="Rivero-Menendez O."/>
            <person name="Mead M.E."/>
            <person name="Silva L.P."/>
            <person name="Bastos R.W."/>
            <person name="Alastruey-Izquierdo A."/>
            <person name="Goldman G.H."/>
            <person name="Rokas A."/>
        </authorList>
    </citation>
    <scope>NUCLEOTIDE SEQUENCE</scope>
    <source>
        <strain evidence="11">CNM-CM8927</strain>
    </source>
</reference>
<evidence type="ECO:0000256" key="5">
    <source>
        <dbReference type="ARBA" id="ARBA00022574"/>
    </source>
</evidence>
<dbReference type="SUPFAM" id="SSF50978">
    <property type="entry name" value="WD40 repeat-like"/>
    <property type="match status" value="1"/>
</dbReference>
<comment type="function">
    <text evidence="1">Component of the SCF(sconB) E3 ubiquitin ligase complex involved in the regulation of sulfur metabolite repression, probably by mediating the inactivation or degradation of the metR transcription factor.</text>
</comment>